<comment type="caution">
    <text evidence="1">The sequence shown here is derived from an EMBL/GenBank/DDBJ whole genome shotgun (WGS) entry which is preliminary data.</text>
</comment>
<evidence type="ECO:0000313" key="1">
    <source>
        <dbReference type="EMBL" id="KAK7480206.1"/>
    </source>
</evidence>
<reference evidence="1 2" key="1">
    <citation type="journal article" date="2023" name="Sci. Data">
        <title>Genome assembly of the Korean intertidal mud-creeper Batillaria attramentaria.</title>
        <authorList>
            <person name="Patra A.K."/>
            <person name="Ho P.T."/>
            <person name="Jun S."/>
            <person name="Lee S.J."/>
            <person name="Kim Y."/>
            <person name="Won Y.J."/>
        </authorList>
    </citation>
    <scope>NUCLEOTIDE SEQUENCE [LARGE SCALE GENOMIC DNA]</scope>
    <source>
        <strain evidence="1">Wonlab-2016</strain>
    </source>
</reference>
<name>A0ABD0JZL1_9CAEN</name>
<protein>
    <submittedName>
        <fullName evidence="1">Uncharacterized protein</fullName>
    </submittedName>
</protein>
<dbReference type="Proteomes" id="UP001519460">
    <property type="component" value="Unassembled WGS sequence"/>
</dbReference>
<evidence type="ECO:0000313" key="2">
    <source>
        <dbReference type="Proteomes" id="UP001519460"/>
    </source>
</evidence>
<dbReference type="EMBL" id="JACVVK020000286">
    <property type="protein sequence ID" value="KAK7480206.1"/>
    <property type="molecule type" value="Genomic_DNA"/>
</dbReference>
<proteinExistence type="predicted"/>
<accession>A0ABD0JZL1</accession>
<organism evidence="1 2">
    <name type="scientific">Batillaria attramentaria</name>
    <dbReference type="NCBI Taxonomy" id="370345"/>
    <lineage>
        <taxon>Eukaryota</taxon>
        <taxon>Metazoa</taxon>
        <taxon>Spiralia</taxon>
        <taxon>Lophotrochozoa</taxon>
        <taxon>Mollusca</taxon>
        <taxon>Gastropoda</taxon>
        <taxon>Caenogastropoda</taxon>
        <taxon>Sorbeoconcha</taxon>
        <taxon>Cerithioidea</taxon>
        <taxon>Batillariidae</taxon>
        <taxon>Batillaria</taxon>
    </lineage>
</organism>
<sequence>MPINFHPPPVTCPPSPPLEIYPRPPAASLFQSPPASISATFPADPAPPVLPRCATRHNRQILTKHQKSQTTEVSNLYKDLSYLSGCARLECLSHEDQFTARDNGSLHGRVRKMNRDELLR</sequence>
<keyword evidence="2" id="KW-1185">Reference proteome</keyword>
<dbReference type="AlphaFoldDB" id="A0ABD0JZL1"/>
<gene>
    <name evidence="1" type="ORF">BaRGS_00028591</name>
</gene>